<dbReference type="GO" id="GO:0015628">
    <property type="term" value="P:protein secretion by the type II secretion system"/>
    <property type="evidence" value="ECO:0007669"/>
    <property type="project" value="InterPro"/>
</dbReference>
<accession>A0A0S4LIW2</accession>
<dbReference type="Pfam" id="PF07963">
    <property type="entry name" value="N_methyl"/>
    <property type="match status" value="1"/>
</dbReference>
<dbReference type="EMBL" id="CZPZ01000017">
    <property type="protein sequence ID" value="CUS36605.1"/>
    <property type="molecule type" value="Genomic_DNA"/>
</dbReference>
<dbReference type="AlphaFoldDB" id="A0A0S4LIW2"/>
<keyword evidence="3 6" id="KW-0812">Transmembrane</keyword>
<evidence type="ECO:0000256" key="5">
    <source>
        <dbReference type="ARBA" id="ARBA00023136"/>
    </source>
</evidence>
<comment type="subcellular location">
    <subcellularLocation>
        <location evidence="1">Membrane</location>
        <topology evidence="1">Single-pass membrane protein</topology>
    </subcellularLocation>
</comment>
<dbReference type="InterPro" id="IPR000983">
    <property type="entry name" value="Bac_GSPG_pilin"/>
</dbReference>
<evidence type="ECO:0000256" key="2">
    <source>
        <dbReference type="ARBA" id="ARBA00022481"/>
    </source>
</evidence>
<evidence type="ECO:0000256" key="3">
    <source>
        <dbReference type="ARBA" id="ARBA00022692"/>
    </source>
</evidence>
<dbReference type="RefSeq" id="WP_342672617.1">
    <property type="nucleotide sequence ID" value="NZ_CZPZ01000017.1"/>
</dbReference>
<dbReference type="Proteomes" id="UP000198736">
    <property type="component" value="Unassembled WGS sequence"/>
</dbReference>
<dbReference type="PRINTS" id="PR00813">
    <property type="entry name" value="BCTERIALGSPG"/>
</dbReference>
<dbReference type="GO" id="GO:0016020">
    <property type="term" value="C:membrane"/>
    <property type="evidence" value="ECO:0007669"/>
    <property type="project" value="UniProtKB-SubCell"/>
</dbReference>
<dbReference type="InterPro" id="IPR012902">
    <property type="entry name" value="N_methyl_site"/>
</dbReference>
<proteinExistence type="predicted"/>
<dbReference type="PROSITE" id="PS00409">
    <property type="entry name" value="PROKAR_NTER_METHYL"/>
    <property type="match status" value="1"/>
</dbReference>
<reference evidence="8" key="1">
    <citation type="submission" date="2015-10" db="EMBL/GenBank/DDBJ databases">
        <authorList>
            <person name="Luecker S."/>
            <person name="Luecker S."/>
        </authorList>
    </citation>
    <scope>NUCLEOTIDE SEQUENCE [LARGE SCALE GENOMIC DNA]</scope>
</reference>
<keyword evidence="5 6" id="KW-0472">Membrane</keyword>
<evidence type="ECO:0000256" key="4">
    <source>
        <dbReference type="ARBA" id="ARBA00022989"/>
    </source>
</evidence>
<keyword evidence="8" id="KW-1185">Reference proteome</keyword>
<feature type="transmembrane region" description="Helical" evidence="6">
    <location>
        <begin position="12"/>
        <end position="35"/>
    </location>
</feature>
<keyword evidence="2" id="KW-0488">Methylation</keyword>
<dbReference type="Gene3D" id="3.30.700.10">
    <property type="entry name" value="Glycoprotein, Type 4 Pilin"/>
    <property type="match status" value="1"/>
</dbReference>
<evidence type="ECO:0000313" key="8">
    <source>
        <dbReference type="Proteomes" id="UP000198736"/>
    </source>
</evidence>
<dbReference type="SUPFAM" id="SSF54523">
    <property type="entry name" value="Pili subunits"/>
    <property type="match status" value="1"/>
</dbReference>
<evidence type="ECO:0000256" key="6">
    <source>
        <dbReference type="SAM" id="Phobius"/>
    </source>
</evidence>
<evidence type="ECO:0000313" key="7">
    <source>
        <dbReference type="EMBL" id="CUS36605.1"/>
    </source>
</evidence>
<protein>
    <submittedName>
        <fullName evidence="7">Putative Fimbrial protein</fullName>
    </submittedName>
</protein>
<evidence type="ECO:0000256" key="1">
    <source>
        <dbReference type="ARBA" id="ARBA00004167"/>
    </source>
</evidence>
<dbReference type="STRING" id="1742973.COMA2_240053"/>
<dbReference type="InterPro" id="IPR045584">
    <property type="entry name" value="Pilin-like"/>
</dbReference>
<dbReference type="PANTHER" id="PTHR30093">
    <property type="entry name" value="GENERAL SECRETION PATHWAY PROTEIN G"/>
    <property type="match status" value="1"/>
</dbReference>
<dbReference type="NCBIfam" id="TIGR02532">
    <property type="entry name" value="IV_pilin_GFxxxE"/>
    <property type="match status" value="1"/>
</dbReference>
<keyword evidence="4 6" id="KW-1133">Transmembrane helix</keyword>
<organism evidence="7 8">
    <name type="scientific">Candidatus Nitrospira nitrificans</name>
    <dbReference type="NCBI Taxonomy" id="1742973"/>
    <lineage>
        <taxon>Bacteria</taxon>
        <taxon>Pseudomonadati</taxon>
        <taxon>Nitrospirota</taxon>
        <taxon>Nitrospiria</taxon>
        <taxon>Nitrospirales</taxon>
        <taxon>Nitrospiraceae</taxon>
        <taxon>Nitrospira</taxon>
    </lineage>
</organism>
<gene>
    <name evidence="7" type="ORF">COMA2_240053</name>
</gene>
<dbReference type="PANTHER" id="PTHR30093:SF44">
    <property type="entry name" value="TYPE II SECRETION SYSTEM CORE PROTEIN G"/>
    <property type="match status" value="1"/>
</dbReference>
<sequence length="208" mass="21138">MLKAMRKQEGFTLIELMIVVAIIGILAAIAIPNFIQYQMRSRTSEAKTNLSAIKTAEFAFQAEQRCFMSTVAAPAAIPNNGALVAWPGQAGGIAGPTPGGAVWCFDNAGAPSTAIGRYGDIGMVPAGSVRYQYMTAASAAATLLVGGVPTPVKGACGSPALAAGPGNAPTLGFVAQALGDLDGDAVNGDFKVSDLGNVVNCLTNESIF</sequence>
<dbReference type="GO" id="GO:0015627">
    <property type="term" value="C:type II protein secretion system complex"/>
    <property type="evidence" value="ECO:0007669"/>
    <property type="project" value="InterPro"/>
</dbReference>
<name>A0A0S4LIW2_9BACT</name>